<name>A0AAQ1NX07_LEPIR</name>
<evidence type="ECO:0000313" key="2">
    <source>
        <dbReference type="Proteomes" id="UP000234460"/>
    </source>
</evidence>
<dbReference type="Proteomes" id="UP000234460">
    <property type="component" value="Chromosome LMANV2"/>
</dbReference>
<protein>
    <submittedName>
        <fullName evidence="1">Uncharacterized protein</fullName>
    </submittedName>
</protein>
<gene>
    <name evidence="1" type="ORF">LMANV2_140001</name>
</gene>
<sequence>MGTPLVCEEFMTLFHQAFGIISKKKLHEIIVLRLFHEIKNSFCLGFLLL</sequence>
<accession>A0AAQ1NX07</accession>
<organism evidence="1 2">
    <name type="scientific">Leptospira interrogans serovar Manilae</name>
    <dbReference type="NCBI Taxonomy" id="214675"/>
    <lineage>
        <taxon>Bacteria</taxon>
        <taxon>Pseudomonadati</taxon>
        <taxon>Spirochaetota</taxon>
        <taxon>Spirochaetia</taxon>
        <taxon>Leptospirales</taxon>
        <taxon>Leptospiraceae</taxon>
        <taxon>Leptospira</taxon>
    </lineage>
</organism>
<comment type="caution">
    <text evidence="1">The sequence shown here is derived from an EMBL/GenBank/DDBJ whole genome shotgun (WGS) entry which is preliminary data.</text>
</comment>
<dbReference type="EMBL" id="OEJX01000006">
    <property type="protein sequence ID" value="SOR60132.1"/>
    <property type="molecule type" value="Genomic_DNA"/>
</dbReference>
<reference evidence="1 2" key="1">
    <citation type="submission" date="2017-11" db="EMBL/GenBank/DDBJ databases">
        <authorList>
            <person name="Lechat P."/>
        </authorList>
    </citation>
    <scope>NUCLEOTIDE SEQUENCE [LARGE SCALE GENOMIC DNA]</scope>
    <source>
        <strain evidence="1">L495</strain>
    </source>
</reference>
<proteinExistence type="predicted"/>
<evidence type="ECO:0000313" key="1">
    <source>
        <dbReference type="EMBL" id="SOR60132.1"/>
    </source>
</evidence>
<dbReference type="AlphaFoldDB" id="A0AAQ1NX07"/>